<evidence type="ECO:0000313" key="4">
    <source>
        <dbReference type="Proteomes" id="UP001370100"/>
    </source>
</evidence>
<reference evidence="3 4" key="1">
    <citation type="submission" date="2024-03" db="EMBL/GenBank/DDBJ databases">
        <title>Actinomycetospora sp. OC33-EN06, a novel actinomycete isolated from wild orchid (Aerides multiflora).</title>
        <authorList>
            <person name="Suriyachadkun C."/>
        </authorList>
    </citation>
    <scope>NUCLEOTIDE SEQUENCE [LARGE SCALE GENOMIC DNA]</scope>
    <source>
        <strain evidence="3 4">OC33-EN06</strain>
    </source>
</reference>
<protein>
    <submittedName>
        <fullName evidence="3">Gamma carbonic anhydrase family protein</fullName>
    </submittedName>
</protein>
<keyword evidence="1" id="KW-0808">Transferase</keyword>
<proteinExistence type="predicted"/>
<dbReference type="CDD" id="cd04645">
    <property type="entry name" value="LbH_gamma_CA_like"/>
    <property type="match status" value="1"/>
</dbReference>
<sequence>MRRPDREEPPVQLITVDGHTPEIAEGAWVAPGAVVAGRVTIGDGTGVWYTAVVRADTASVTVGEGTSIQDGTVVHADPGFPASIGNNVTVGHRAVVHGCTVEDDCLVGMGSVIMNGATIGRGSVVAAGAVVSQGVTVPAGSLVAGVPGKVRREVTDDEQNMIALSAATYRHLLEVHRAATS</sequence>
<evidence type="ECO:0000313" key="3">
    <source>
        <dbReference type="EMBL" id="MEJ2889749.1"/>
    </source>
</evidence>
<dbReference type="InterPro" id="IPR018357">
    <property type="entry name" value="Hexapep_transf_CS"/>
</dbReference>
<dbReference type="Proteomes" id="UP001370100">
    <property type="component" value="Unassembled WGS sequence"/>
</dbReference>
<dbReference type="InterPro" id="IPR050484">
    <property type="entry name" value="Transf_Hexapept/Carb_Anhydrase"/>
</dbReference>
<dbReference type="InterPro" id="IPR047324">
    <property type="entry name" value="LbH_gamma_CA-like"/>
</dbReference>
<evidence type="ECO:0000256" key="2">
    <source>
        <dbReference type="ARBA" id="ARBA00022737"/>
    </source>
</evidence>
<name>A0ABU8NEC8_9PSEU</name>
<dbReference type="PANTHER" id="PTHR13061">
    <property type="entry name" value="DYNACTIN SUBUNIT P25"/>
    <property type="match status" value="1"/>
</dbReference>
<dbReference type="InterPro" id="IPR011004">
    <property type="entry name" value="Trimer_LpxA-like_sf"/>
</dbReference>
<evidence type="ECO:0000256" key="1">
    <source>
        <dbReference type="ARBA" id="ARBA00022679"/>
    </source>
</evidence>
<dbReference type="SUPFAM" id="SSF51161">
    <property type="entry name" value="Trimeric LpxA-like enzymes"/>
    <property type="match status" value="1"/>
</dbReference>
<dbReference type="Pfam" id="PF00132">
    <property type="entry name" value="Hexapep"/>
    <property type="match status" value="1"/>
</dbReference>
<dbReference type="EMBL" id="JBBEGL010000008">
    <property type="protein sequence ID" value="MEJ2889749.1"/>
    <property type="molecule type" value="Genomic_DNA"/>
</dbReference>
<organism evidence="3 4">
    <name type="scientific">Actinomycetospora aeridis</name>
    <dbReference type="NCBI Taxonomy" id="3129231"/>
    <lineage>
        <taxon>Bacteria</taxon>
        <taxon>Bacillati</taxon>
        <taxon>Actinomycetota</taxon>
        <taxon>Actinomycetes</taxon>
        <taxon>Pseudonocardiales</taxon>
        <taxon>Pseudonocardiaceae</taxon>
        <taxon>Actinomycetospora</taxon>
    </lineage>
</organism>
<keyword evidence="2" id="KW-0677">Repeat</keyword>
<dbReference type="PROSITE" id="PS00101">
    <property type="entry name" value="HEXAPEP_TRANSFERASES"/>
    <property type="match status" value="1"/>
</dbReference>
<keyword evidence="4" id="KW-1185">Reference proteome</keyword>
<gene>
    <name evidence="3" type="ORF">WCD41_25030</name>
</gene>
<accession>A0ABU8NEC8</accession>
<dbReference type="Gene3D" id="2.160.10.10">
    <property type="entry name" value="Hexapeptide repeat proteins"/>
    <property type="match status" value="1"/>
</dbReference>
<dbReference type="PANTHER" id="PTHR13061:SF29">
    <property type="entry name" value="GAMMA CARBONIC ANHYDRASE-LIKE 1, MITOCHONDRIAL-RELATED"/>
    <property type="match status" value="1"/>
</dbReference>
<dbReference type="InterPro" id="IPR001451">
    <property type="entry name" value="Hexapep"/>
</dbReference>
<comment type="caution">
    <text evidence="3">The sequence shown here is derived from an EMBL/GenBank/DDBJ whole genome shotgun (WGS) entry which is preliminary data.</text>
</comment>